<comment type="similarity">
    <text evidence="1">Belongs to the CbxX/CfxQ family.</text>
</comment>
<name>A0AAW5KN15_9FIRM</name>
<evidence type="ECO:0000259" key="4">
    <source>
        <dbReference type="SMART" id="SM00382"/>
    </source>
</evidence>
<dbReference type="InterPro" id="IPR041627">
    <property type="entry name" value="AAA_lid_6"/>
</dbReference>
<dbReference type="Gene3D" id="1.10.8.60">
    <property type="match status" value="1"/>
</dbReference>
<dbReference type="PRINTS" id="PR00819">
    <property type="entry name" value="CBXCFQXSUPER"/>
</dbReference>
<feature type="domain" description="AAA+ ATPase" evidence="4">
    <location>
        <begin position="432"/>
        <end position="570"/>
    </location>
</feature>
<dbReference type="Pfam" id="PF17866">
    <property type="entry name" value="AAA_lid_6"/>
    <property type="match status" value="1"/>
</dbReference>
<evidence type="ECO:0000256" key="3">
    <source>
        <dbReference type="ARBA" id="ARBA00022840"/>
    </source>
</evidence>
<dbReference type="InterPro" id="IPR003959">
    <property type="entry name" value="ATPase_AAA_core"/>
</dbReference>
<dbReference type="GO" id="GO:0005524">
    <property type="term" value="F:ATP binding"/>
    <property type="evidence" value="ECO:0007669"/>
    <property type="project" value="UniProtKB-KW"/>
</dbReference>
<evidence type="ECO:0000256" key="2">
    <source>
        <dbReference type="ARBA" id="ARBA00022741"/>
    </source>
</evidence>
<gene>
    <name evidence="5" type="ORF">NE632_06535</name>
</gene>
<evidence type="ECO:0000256" key="1">
    <source>
        <dbReference type="ARBA" id="ARBA00010378"/>
    </source>
</evidence>
<dbReference type="SMART" id="SM00382">
    <property type="entry name" value="AAA"/>
    <property type="match status" value="1"/>
</dbReference>
<proteinExistence type="inferred from homology"/>
<reference evidence="5" key="1">
    <citation type="submission" date="2022-06" db="EMBL/GenBank/DDBJ databases">
        <title>Isolation of gut microbiota from human fecal samples.</title>
        <authorList>
            <person name="Pamer E.G."/>
            <person name="Barat B."/>
            <person name="Waligurski E."/>
            <person name="Medina S."/>
            <person name="Paddock L."/>
            <person name="Mostad J."/>
        </authorList>
    </citation>
    <scope>NUCLEOTIDE SEQUENCE</scope>
    <source>
        <strain evidence="5">DFI.5.57</strain>
    </source>
</reference>
<dbReference type="Gene3D" id="3.40.50.300">
    <property type="entry name" value="P-loop containing nucleotide triphosphate hydrolases"/>
    <property type="match status" value="1"/>
</dbReference>
<dbReference type="InterPro" id="IPR027417">
    <property type="entry name" value="P-loop_NTPase"/>
</dbReference>
<dbReference type="AlphaFoldDB" id="A0AAW5KN15"/>
<dbReference type="GO" id="GO:0016887">
    <property type="term" value="F:ATP hydrolysis activity"/>
    <property type="evidence" value="ECO:0007669"/>
    <property type="project" value="InterPro"/>
</dbReference>
<dbReference type="SUPFAM" id="SSF52540">
    <property type="entry name" value="P-loop containing nucleoside triphosphate hydrolases"/>
    <property type="match status" value="1"/>
</dbReference>
<dbReference type="EMBL" id="JANGCN010000011">
    <property type="protein sequence ID" value="MCQ5152962.1"/>
    <property type="molecule type" value="Genomic_DNA"/>
</dbReference>
<dbReference type="PANTHER" id="PTHR43392">
    <property type="entry name" value="AAA-TYPE ATPASE FAMILY PROTEIN / ANKYRIN REPEAT FAMILY PROTEIN"/>
    <property type="match status" value="1"/>
</dbReference>
<dbReference type="InterPro" id="IPR050773">
    <property type="entry name" value="CbxX/CfxQ_RuBisCO_ESX"/>
</dbReference>
<accession>A0AAW5KN15</accession>
<protein>
    <submittedName>
        <fullName evidence="5">AAA family ATPase</fullName>
    </submittedName>
</protein>
<sequence length="671" mass="76762">MRCYRARCILEESIIRRTRDNEEEYDAFFDEKNQLINEFNEMARTMPNRNCAFISSAVKDQATIGVMMTDIEADVKAYVKNFFSFIKLECVDISFEEITVETFKRMIPNGYHDNFKFDEDLLNDYELDDLFSNYRRSYINENITKSIDKKDALAVAKKYLCSDTFEPELKRIFRKNSVGVTKGIPVHYLVQSDNAHRLADTLVSSLYSNNRLGCARYTVLDLYNLSARSSDIRELFRVCSGSTIIMNCCGLKCTNSDNCTADETIPDIIFDLINAYKNEIQFIFTFSNDGPSLPDAVEEKLGAITFVKLADDTVENEDAHKYLRKLCREENTSCDKDLLSLCAKDTPYRASELMGMYDTWYSNVLKTKIYPQYSNFKKLYDREEAKEIKGSAYSELQELIGLDSAKSVIEKAITYSKAQKIFADKGMKESRTAMHMVFTGNPGTAKTTVARLFARILKENGVLSKGDLIECGRSDLVGKYVGWTAVQVKNMFKKAKGSVLFIDEAYSLCDDRSGSYGDEAINTIVQEMENNRDDMVVIFAGYPKEMNDFLDRNPGLRSRIAFHVNFEDYTAEDLLSIVHLMAKNNEHKLADDVDETLLPFLERVCKKPNFGNGRFARNLIEGALFGQALRLTRQNFSTMTMDDIVTLKARDFDLTEDDTLEEEPKHIGFNR</sequence>
<organism evidence="5 6">
    <name type="scientific">Ruminococcus bicirculans</name>
    <name type="common">ex Wegman et al. 2014</name>
    <dbReference type="NCBI Taxonomy" id="1160721"/>
    <lineage>
        <taxon>Bacteria</taxon>
        <taxon>Bacillati</taxon>
        <taxon>Bacillota</taxon>
        <taxon>Clostridia</taxon>
        <taxon>Eubacteriales</taxon>
        <taxon>Oscillospiraceae</taxon>
        <taxon>Ruminococcus</taxon>
    </lineage>
</organism>
<keyword evidence="2" id="KW-0547">Nucleotide-binding</keyword>
<keyword evidence="3" id="KW-0067">ATP-binding</keyword>
<dbReference type="FunFam" id="3.40.50.300:FF:000216">
    <property type="entry name" value="Type VII secretion ATPase EccA"/>
    <property type="match status" value="1"/>
</dbReference>
<evidence type="ECO:0000313" key="5">
    <source>
        <dbReference type="EMBL" id="MCQ5152962.1"/>
    </source>
</evidence>
<dbReference type="Proteomes" id="UP001206236">
    <property type="component" value="Unassembled WGS sequence"/>
</dbReference>
<dbReference type="InterPro" id="IPR000641">
    <property type="entry name" value="CbxX/CfxQ"/>
</dbReference>
<evidence type="ECO:0000313" key="6">
    <source>
        <dbReference type="Proteomes" id="UP001206236"/>
    </source>
</evidence>
<dbReference type="InterPro" id="IPR003593">
    <property type="entry name" value="AAA+_ATPase"/>
</dbReference>
<comment type="caution">
    <text evidence="5">The sequence shown here is derived from an EMBL/GenBank/DDBJ whole genome shotgun (WGS) entry which is preliminary data.</text>
</comment>
<dbReference type="PANTHER" id="PTHR43392:SF2">
    <property type="entry name" value="AAA-TYPE ATPASE FAMILY PROTEIN _ ANKYRIN REPEAT FAMILY PROTEIN"/>
    <property type="match status" value="1"/>
</dbReference>
<dbReference type="Pfam" id="PF00004">
    <property type="entry name" value="AAA"/>
    <property type="match status" value="1"/>
</dbReference>
<dbReference type="RefSeq" id="WP_256321946.1">
    <property type="nucleotide sequence ID" value="NZ_DAWALU010000091.1"/>
</dbReference>